<evidence type="ECO:0008006" key="8">
    <source>
        <dbReference type="Google" id="ProtNLM"/>
    </source>
</evidence>
<name>A0ABW1ZXJ4_9GAMM</name>
<dbReference type="InterPro" id="IPR029044">
    <property type="entry name" value="Nucleotide-diphossugar_trans"/>
</dbReference>
<feature type="compositionally biased region" description="Low complexity" evidence="5">
    <location>
        <begin position="71"/>
        <end position="103"/>
    </location>
</feature>
<dbReference type="PANTHER" id="PTHR40392">
    <property type="entry name" value="2-PHOSPHO-L-LACTATE GUANYLYLTRANSFERASE"/>
    <property type="match status" value="1"/>
</dbReference>
<evidence type="ECO:0000313" key="6">
    <source>
        <dbReference type="EMBL" id="MFC6669889.1"/>
    </source>
</evidence>
<dbReference type="Proteomes" id="UP001596422">
    <property type="component" value="Unassembled WGS sequence"/>
</dbReference>
<dbReference type="Gene3D" id="3.90.550.10">
    <property type="entry name" value="Spore Coat Polysaccharide Biosynthesis Protein SpsA, Chain A"/>
    <property type="match status" value="1"/>
</dbReference>
<dbReference type="Pfam" id="PF01983">
    <property type="entry name" value="CofC"/>
    <property type="match status" value="1"/>
</dbReference>
<accession>A0ABW1ZXJ4</accession>
<dbReference type="PANTHER" id="PTHR40392:SF1">
    <property type="entry name" value="2-PHOSPHO-L-LACTATE GUANYLYLTRANSFERASE"/>
    <property type="match status" value="1"/>
</dbReference>
<evidence type="ECO:0000256" key="2">
    <source>
        <dbReference type="ARBA" id="ARBA00022695"/>
    </source>
</evidence>
<gene>
    <name evidence="6" type="ORF">ACFQDL_07140</name>
</gene>
<proteinExistence type="predicted"/>
<keyword evidence="3" id="KW-0547">Nucleotide-binding</keyword>
<reference evidence="7" key="1">
    <citation type="journal article" date="2019" name="Int. J. Syst. Evol. Microbiol.">
        <title>The Global Catalogue of Microorganisms (GCM) 10K type strain sequencing project: providing services to taxonomists for standard genome sequencing and annotation.</title>
        <authorList>
            <consortium name="The Broad Institute Genomics Platform"/>
            <consortium name="The Broad Institute Genome Sequencing Center for Infectious Disease"/>
            <person name="Wu L."/>
            <person name="Ma J."/>
        </authorList>
    </citation>
    <scope>NUCLEOTIDE SEQUENCE [LARGE SCALE GENOMIC DNA]</scope>
    <source>
        <strain evidence="7">NBRC 111756</strain>
    </source>
</reference>
<sequence>MIDEQDAADAGPLQERGLAVCVTRTLMRDGADKARLAAELLDFAGFGRGRAYAAKDPGRDTGEGLRPGQDASRPGTAARAPGGAGAAPLRAHPGVLPGSSAGAGQAGGDRFPGDCRAGPAIRRGRVAGTAGRGLSVAAQRAAEWSRRHGYEAQLLIPADIARLDESELRRLLDHRSRGPCVLICPASDAGTNALLTTPPDAIPFCFGERSSALHHAAALRRGLHCELLQMEHLRFDVDTPDDLDSLIQDNSGQGRRSG</sequence>
<dbReference type="InterPro" id="IPR002835">
    <property type="entry name" value="CofC"/>
</dbReference>
<evidence type="ECO:0000256" key="1">
    <source>
        <dbReference type="ARBA" id="ARBA00022679"/>
    </source>
</evidence>
<organism evidence="6 7">
    <name type="scientific">Marinobacterium aestuariivivens</name>
    <dbReference type="NCBI Taxonomy" id="1698799"/>
    <lineage>
        <taxon>Bacteria</taxon>
        <taxon>Pseudomonadati</taxon>
        <taxon>Pseudomonadota</taxon>
        <taxon>Gammaproteobacteria</taxon>
        <taxon>Oceanospirillales</taxon>
        <taxon>Oceanospirillaceae</taxon>
        <taxon>Marinobacterium</taxon>
    </lineage>
</organism>
<evidence type="ECO:0000256" key="5">
    <source>
        <dbReference type="SAM" id="MobiDB-lite"/>
    </source>
</evidence>
<comment type="caution">
    <text evidence="6">The sequence shown here is derived from an EMBL/GenBank/DDBJ whole genome shotgun (WGS) entry which is preliminary data.</text>
</comment>
<dbReference type="SUPFAM" id="SSF53448">
    <property type="entry name" value="Nucleotide-diphospho-sugar transferases"/>
    <property type="match status" value="1"/>
</dbReference>
<dbReference type="EMBL" id="JBHSWE010000001">
    <property type="protein sequence ID" value="MFC6669889.1"/>
    <property type="molecule type" value="Genomic_DNA"/>
</dbReference>
<keyword evidence="7" id="KW-1185">Reference proteome</keyword>
<evidence type="ECO:0000256" key="4">
    <source>
        <dbReference type="ARBA" id="ARBA00023134"/>
    </source>
</evidence>
<protein>
    <recommendedName>
        <fullName evidence="8">MobA-like NTP transferase domain-containing protein</fullName>
    </recommendedName>
</protein>
<evidence type="ECO:0000256" key="3">
    <source>
        <dbReference type="ARBA" id="ARBA00022741"/>
    </source>
</evidence>
<feature type="region of interest" description="Disordered" evidence="5">
    <location>
        <begin position="51"/>
        <end position="117"/>
    </location>
</feature>
<keyword evidence="1" id="KW-0808">Transferase</keyword>
<dbReference type="RefSeq" id="WP_379912938.1">
    <property type="nucleotide sequence ID" value="NZ_JBHSWE010000001.1"/>
</dbReference>
<evidence type="ECO:0000313" key="7">
    <source>
        <dbReference type="Proteomes" id="UP001596422"/>
    </source>
</evidence>
<keyword evidence="2" id="KW-0548">Nucleotidyltransferase</keyword>
<keyword evidence="4" id="KW-0342">GTP-binding</keyword>